<sequence>MNYAIHLVFGQASPNLRPTELSKKIIDQMESDGDFYDTLRIKQEI</sequence>
<dbReference type="STRING" id="151894.SAMN04488524_0013"/>
<keyword evidence="2" id="KW-1185">Reference proteome</keyword>
<name>A0A1W1YLJ7_9SPHI</name>
<evidence type="ECO:0000313" key="1">
    <source>
        <dbReference type="EMBL" id="SMC37002.1"/>
    </source>
</evidence>
<dbReference type="AlphaFoldDB" id="A0A1W1YLJ7"/>
<dbReference type="EMBL" id="FWXT01000001">
    <property type="protein sequence ID" value="SMC37002.1"/>
    <property type="molecule type" value="Genomic_DNA"/>
</dbReference>
<gene>
    <name evidence="1" type="ORF">SAMN04488524_0013</name>
</gene>
<protein>
    <submittedName>
        <fullName evidence="1">Uncharacterized protein</fullName>
    </submittedName>
</protein>
<accession>A0A1W1YLJ7</accession>
<organism evidence="1 2">
    <name type="scientific">Pedobacter africanus</name>
    <dbReference type="NCBI Taxonomy" id="151894"/>
    <lineage>
        <taxon>Bacteria</taxon>
        <taxon>Pseudomonadati</taxon>
        <taxon>Bacteroidota</taxon>
        <taxon>Sphingobacteriia</taxon>
        <taxon>Sphingobacteriales</taxon>
        <taxon>Sphingobacteriaceae</taxon>
        <taxon>Pedobacter</taxon>
    </lineage>
</organism>
<reference evidence="2" key="1">
    <citation type="submission" date="2017-04" db="EMBL/GenBank/DDBJ databases">
        <authorList>
            <person name="Varghese N."/>
            <person name="Submissions S."/>
        </authorList>
    </citation>
    <scope>NUCLEOTIDE SEQUENCE [LARGE SCALE GENOMIC DNA]</scope>
    <source>
        <strain evidence="2">DSM 12126</strain>
    </source>
</reference>
<evidence type="ECO:0000313" key="2">
    <source>
        <dbReference type="Proteomes" id="UP000192756"/>
    </source>
</evidence>
<proteinExistence type="predicted"/>
<dbReference type="Proteomes" id="UP000192756">
    <property type="component" value="Unassembled WGS sequence"/>
</dbReference>